<feature type="compositionally biased region" description="Polar residues" evidence="1">
    <location>
        <begin position="1"/>
        <end position="15"/>
    </location>
</feature>
<dbReference type="RefSeq" id="XP_005650251.1">
    <property type="nucleotide sequence ID" value="XM_005650194.1"/>
</dbReference>
<name>I0Z4Y8_COCSC</name>
<organism evidence="2 3">
    <name type="scientific">Coccomyxa subellipsoidea (strain C-169)</name>
    <name type="common">Green microalga</name>
    <dbReference type="NCBI Taxonomy" id="574566"/>
    <lineage>
        <taxon>Eukaryota</taxon>
        <taxon>Viridiplantae</taxon>
        <taxon>Chlorophyta</taxon>
        <taxon>core chlorophytes</taxon>
        <taxon>Trebouxiophyceae</taxon>
        <taxon>Trebouxiophyceae incertae sedis</taxon>
        <taxon>Coccomyxaceae</taxon>
        <taxon>Coccomyxa</taxon>
        <taxon>Coccomyxa subellipsoidea</taxon>
    </lineage>
</organism>
<evidence type="ECO:0000256" key="1">
    <source>
        <dbReference type="SAM" id="MobiDB-lite"/>
    </source>
</evidence>
<gene>
    <name evidence="2" type="ORF">COCSUDRAFT_52546</name>
</gene>
<evidence type="ECO:0000313" key="3">
    <source>
        <dbReference type="Proteomes" id="UP000007264"/>
    </source>
</evidence>
<dbReference type="AlphaFoldDB" id="I0Z4Y8"/>
<sequence>MVKQLGNGTICTGQSERAAAAAEPESHRRAGQNPARLDQPQPERRSRRSRPFRAAPQHDCSGPISHTSLQETGSQHWRCHCPRHAVCPARDRPVELPQQQMLRSEEASQRRFSCAAGNKCHDHSASKPKWHHPSIRSRPCSDCEAPCKRHLLSCSDWRPRGRVIQMRHFLLKGKLRPADRPGQAADN</sequence>
<feature type="region of interest" description="Disordered" evidence="1">
    <location>
        <begin position="1"/>
        <end position="69"/>
    </location>
</feature>
<protein>
    <submittedName>
        <fullName evidence="2">Uncharacterized protein</fullName>
    </submittedName>
</protein>
<dbReference type="EMBL" id="AGSI01000003">
    <property type="protein sequence ID" value="EIE25707.1"/>
    <property type="molecule type" value="Genomic_DNA"/>
</dbReference>
<reference evidence="2 3" key="1">
    <citation type="journal article" date="2012" name="Genome Biol.">
        <title>The genome of the polar eukaryotic microalga coccomyxa subellipsoidea reveals traits of cold adaptation.</title>
        <authorList>
            <person name="Blanc G."/>
            <person name="Agarkova I."/>
            <person name="Grimwood J."/>
            <person name="Kuo A."/>
            <person name="Brueggeman A."/>
            <person name="Dunigan D."/>
            <person name="Gurnon J."/>
            <person name="Ladunga I."/>
            <person name="Lindquist E."/>
            <person name="Lucas S."/>
            <person name="Pangilinan J."/>
            <person name="Proschold T."/>
            <person name="Salamov A."/>
            <person name="Schmutz J."/>
            <person name="Weeks D."/>
            <person name="Yamada T."/>
            <person name="Claverie J.M."/>
            <person name="Grigoriev I."/>
            <person name="Van Etten J."/>
            <person name="Lomsadze A."/>
            <person name="Borodovsky M."/>
        </authorList>
    </citation>
    <scope>NUCLEOTIDE SEQUENCE [LARGE SCALE GENOMIC DNA]</scope>
    <source>
        <strain evidence="2 3">C-169</strain>
    </source>
</reference>
<comment type="caution">
    <text evidence="2">The sequence shown here is derived from an EMBL/GenBank/DDBJ whole genome shotgun (WGS) entry which is preliminary data.</text>
</comment>
<dbReference type="Proteomes" id="UP000007264">
    <property type="component" value="Unassembled WGS sequence"/>
</dbReference>
<accession>I0Z4Y8</accession>
<dbReference type="GeneID" id="17043711"/>
<keyword evidence="3" id="KW-1185">Reference proteome</keyword>
<dbReference type="KEGG" id="csl:COCSUDRAFT_52546"/>
<evidence type="ECO:0000313" key="2">
    <source>
        <dbReference type="EMBL" id="EIE25707.1"/>
    </source>
</evidence>
<proteinExistence type="predicted"/>